<organism evidence="1 2">
    <name type="scientific">Portunus trituberculatus</name>
    <name type="common">Swimming crab</name>
    <name type="synonym">Neptunus trituberculatus</name>
    <dbReference type="NCBI Taxonomy" id="210409"/>
    <lineage>
        <taxon>Eukaryota</taxon>
        <taxon>Metazoa</taxon>
        <taxon>Ecdysozoa</taxon>
        <taxon>Arthropoda</taxon>
        <taxon>Crustacea</taxon>
        <taxon>Multicrustacea</taxon>
        <taxon>Malacostraca</taxon>
        <taxon>Eumalacostraca</taxon>
        <taxon>Eucarida</taxon>
        <taxon>Decapoda</taxon>
        <taxon>Pleocyemata</taxon>
        <taxon>Brachyura</taxon>
        <taxon>Eubrachyura</taxon>
        <taxon>Portunoidea</taxon>
        <taxon>Portunidae</taxon>
        <taxon>Portuninae</taxon>
        <taxon>Portunus</taxon>
    </lineage>
</organism>
<comment type="caution">
    <text evidence="1">The sequence shown here is derived from an EMBL/GenBank/DDBJ whole genome shotgun (WGS) entry which is preliminary data.</text>
</comment>
<protein>
    <submittedName>
        <fullName evidence="1">Uncharacterized protein</fullName>
    </submittedName>
</protein>
<dbReference type="EMBL" id="VSRR010128746">
    <property type="protein sequence ID" value="MPD01824.1"/>
    <property type="molecule type" value="Genomic_DNA"/>
</dbReference>
<keyword evidence="2" id="KW-1185">Reference proteome</keyword>
<reference evidence="1 2" key="1">
    <citation type="submission" date="2019-05" db="EMBL/GenBank/DDBJ databases">
        <title>Another draft genome of Portunus trituberculatus and its Hox gene families provides insights of decapod evolution.</title>
        <authorList>
            <person name="Jeong J.-H."/>
            <person name="Song I."/>
            <person name="Kim S."/>
            <person name="Choi T."/>
            <person name="Kim D."/>
            <person name="Ryu S."/>
            <person name="Kim W."/>
        </authorList>
    </citation>
    <scope>NUCLEOTIDE SEQUENCE [LARGE SCALE GENOMIC DNA]</scope>
    <source>
        <tissue evidence="1">Muscle</tissue>
    </source>
</reference>
<proteinExistence type="predicted"/>
<dbReference type="AlphaFoldDB" id="A0A5B7K5I8"/>
<name>A0A5B7K5I8_PORTR</name>
<accession>A0A5B7K5I8</accession>
<gene>
    <name evidence="1" type="ORF">E2C01_097369</name>
</gene>
<sequence length="65" mass="7320">MYAKESIILSTKYRHKNEFPTTFICSSQLADLQICSEEIELQSVLEVAGAQRSQAAVHPPLQLTR</sequence>
<evidence type="ECO:0000313" key="2">
    <source>
        <dbReference type="Proteomes" id="UP000324222"/>
    </source>
</evidence>
<evidence type="ECO:0000313" key="1">
    <source>
        <dbReference type="EMBL" id="MPD01824.1"/>
    </source>
</evidence>
<dbReference type="Proteomes" id="UP000324222">
    <property type="component" value="Unassembled WGS sequence"/>
</dbReference>